<dbReference type="PROSITE" id="PS51007">
    <property type="entry name" value="CYTC"/>
    <property type="match status" value="1"/>
</dbReference>
<evidence type="ECO:0000256" key="3">
    <source>
        <dbReference type="ARBA" id="ARBA00023004"/>
    </source>
</evidence>
<dbReference type="Gene3D" id="1.10.760.10">
    <property type="entry name" value="Cytochrome c-like domain"/>
    <property type="match status" value="1"/>
</dbReference>
<dbReference type="PANTHER" id="PTHR35008">
    <property type="entry name" value="BLL4482 PROTEIN-RELATED"/>
    <property type="match status" value="1"/>
</dbReference>
<keyword evidence="1 4" id="KW-0349">Heme</keyword>
<evidence type="ECO:0000313" key="7">
    <source>
        <dbReference type="Proteomes" id="UP001596415"/>
    </source>
</evidence>
<dbReference type="EMBL" id="JBHTBN010000006">
    <property type="protein sequence ID" value="MFC7358271.1"/>
    <property type="molecule type" value="Genomic_DNA"/>
</dbReference>
<dbReference type="InterPro" id="IPR036909">
    <property type="entry name" value="Cyt_c-like_dom_sf"/>
</dbReference>
<organism evidence="6 7">
    <name type="scientific">Jejudonia soesokkakensis</name>
    <dbReference type="NCBI Taxonomy" id="1323432"/>
    <lineage>
        <taxon>Bacteria</taxon>
        <taxon>Pseudomonadati</taxon>
        <taxon>Bacteroidota</taxon>
        <taxon>Flavobacteriia</taxon>
        <taxon>Flavobacteriales</taxon>
        <taxon>Flavobacteriaceae</taxon>
        <taxon>Jejudonia</taxon>
    </lineage>
</organism>
<comment type="caution">
    <text evidence="6">The sequence shown here is derived from an EMBL/GenBank/DDBJ whole genome shotgun (WGS) entry which is preliminary data.</text>
</comment>
<dbReference type="PANTHER" id="PTHR35008:SF8">
    <property type="entry name" value="ALCOHOL DEHYDROGENASE CYTOCHROME C SUBUNIT"/>
    <property type="match status" value="1"/>
</dbReference>
<evidence type="ECO:0000256" key="1">
    <source>
        <dbReference type="ARBA" id="ARBA00022617"/>
    </source>
</evidence>
<feature type="domain" description="Cytochrome c" evidence="5">
    <location>
        <begin position="45"/>
        <end position="133"/>
    </location>
</feature>
<evidence type="ECO:0000313" key="6">
    <source>
        <dbReference type="EMBL" id="MFC7358271.1"/>
    </source>
</evidence>
<gene>
    <name evidence="6" type="ORF">ACFQO1_11265</name>
</gene>
<dbReference type="Proteomes" id="UP001596415">
    <property type="component" value="Unassembled WGS sequence"/>
</dbReference>
<evidence type="ECO:0000256" key="2">
    <source>
        <dbReference type="ARBA" id="ARBA00022723"/>
    </source>
</evidence>
<dbReference type="PROSITE" id="PS51257">
    <property type="entry name" value="PROKAR_LIPOPROTEIN"/>
    <property type="match status" value="1"/>
</dbReference>
<protein>
    <submittedName>
        <fullName evidence="6">C-type cytochrome</fullName>
    </submittedName>
</protein>
<proteinExistence type="predicted"/>
<dbReference type="RefSeq" id="WP_380218186.1">
    <property type="nucleotide sequence ID" value="NZ_JBHTBN010000006.1"/>
</dbReference>
<keyword evidence="7" id="KW-1185">Reference proteome</keyword>
<keyword evidence="2 4" id="KW-0479">Metal-binding</keyword>
<accession>A0ABW2MWX1</accession>
<dbReference type="SUPFAM" id="SSF46626">
    <property type="entry name" value="Cytochrome c"/>
    <property type="match status" value="1"/>
</dbReference>
<keyword evidence="3 4" id="KW-0408">Iron</keyword>
<name>A0ABW2MWX1_9FLAO</name>
<dbReference type="InterPro" id="IPR051459">
    <property type="entry name" value="Cytochrome_c-type_DH"/>
</dbReference>
<reference evidence="7" key="1">
    <citation type="journal article" date="2019" name="Int. J. Syst. Evol. Microbiol.">
        <title>The Global Catalogue of Microorganisms (GCM) 10K type strain sequencing project: providing services to taxonomists for standard genome sequencing and annotation.</title>
        <authorList>
            <consortium name="The Broad Institute Genomics Platform"/>
            <consortium name="The Broad Institute Genome Sequencing Center for Infectious Disease"/>
            <person name="Wu L."/>
            <person name="Ma J."/>
        </authorList>
    </citation>
    <scope>NUCLEOTIDE SEQUENCE [LARGE SCALE GENOMIC DNA]</scope>
    <source>
        <strain evidence="7">CGMCC 1.16306</strain>
    </source>
</reference>
<evidence type="ECO:0000256" key="4">
    <source>
        <dbReference type="PROSITE-ProRule" id="PRU00433"/>
    </source>
</evidence>
<dbReference type="InterPro" id="IPR009056">
    <property type="entry name" value="Cyt_c-like_dom"/>
</dbReference>
<dbReference type="Pfam" id="PF00034">
    <property type="entry name" value="Cytochrom_C"/>
    <property type="match status" value="1"/>
</dbReference>
<sequence length="152" mass="17086">MRKSILLIILSVAICSCSENKKEKEQIKIGQTTTEIRKPQSELEKSIERGAIVYKDFCNQCHRPNGKGVGRSFPPLANSDYLFEHREASIRGIKYGQQGEITVNGKIYNGVMTPMGLSDQEVVDVMNYITNSWGNKSDKITTLEEVTAIEKE</sequence>
<evidence type="ECO:0000259" key="5">
    <source>
        <dbReference type="PROSITE" id="PS51007"/>
    </source>
</evidence>